<evidence type="ECO:0000313" key="2">
    <source>
        <dbReference type="Proteomes" id="UP000075840"/>
    </source>
</evidence>
<dbReference type="EMBL" id="APCN01002621">
    <property type="status" value="NOT_ANNOTATED_CDS"/>
    <property type="molecule type" value="Genomic_DNA"/>
</dbReference>
<organism evidence="1 2">
    <name type="scientific">Anopheles arabiensis</name>
    <name type="common">Mosquito</name>
    <dbReference type="NCBI Taxonomy" id="7173"/>
    <lineage>
        <taxon>Eukaryota</taxon>
        <taxon>Metazoa</taxon>
        <taxon>Ecdysozoa</taxon>
        <taxon>Arthropoda</taxon>
        <taxon>Hexapoda</taxon>
        <taxon>Insecta</taxon>
        <taxon>Pterygota</taxon>
        <taxon>Neoptera</taxon>
        <taxon>Endopterygota</taxon>
        <taxon>Diptera</taxon>
        <taxon>Nematocera</taxon>
        <taxon>Culicoidea</taxon>
        <taxon>Culicidae</taxon>
        <taxon>Anophelinae</taxon>
        <taxon>Anopheles</taxon>
    </lineage>
</organism>
<sequence>MIDRHYAVSDDLSVTKQTGGRPVVVVAVVLTDVILTAKQTESCYFPTRHDTTDCCTRGSARRRSRCAGPFSGPPVSGVCTFRCLVSPPKYTSLFGLTTSAGSRGVSVCCCAPHYSWNFLLLQKGHNKVSASGCETTRPGKPPQLPPATSVMQVFAINYGTEVKSKPSRTSLGILRNCELLIVG</sequence>
<dbReference type="EMBL" id="APCN01002622">
    <property type="status" value="NOT_ANNOTATED_CDS"/>
    <property type="molecule type" value="Genomic_DNA"/>
</dbReference>
<dbReference type="VEuPathDB" id="VectorBase:AARA014827"/>
<evidence type="ECO:0000313" key="1">
    <source>
        <dbReference type="EnsemblMetazoa" id="AARA014827-PA"/>
    </source>
</evidence>
<proteinExistence type="predicted"/>
<keyword evidence="2" id="KW-1185">Reference proteome</keyword>
<dbReference type="Proteomes" id="UP000075840">
    <property type="component" value="Unassembled WGS sequence"/>
</dbReference>
<accession>A0A182IH93</accession>
<protein>
    <submittedName>
        <fullName evidence="1">Uncharacterized protein</fullName>
    </submittedName>
</protein>
<dbReference type="EnsemblMetazoa" id="AARA014827-RA">
    <property type="protein sequence ID" value="AARA014827-PA"/>
    <property type="gene ID" value="AARA014827"/>
</dbReference>
<name>A0A182IH93_ANOAR</name>
<reference evidence="1" key="1">
    <citation type="submission" date="2022-08" db="UniProtKB">
        <authorList>
            <consortium name="EnsemblMetazoa"/>
        </authorList>
    </citation>
    <scope>IDENTIFICATION</scope>
    <source>
        <strain evidence="1">Dongola</strain>
    </source>
</reference>
<dbReference type="AlphaFoldDB" id="A0A182IH93"/>